<dbReference type="GO" id="GO:0016706">
    <property type="term" value="F:2-oxoglutarate-dependent dioxygenase activity"/>
    <property type="evidence" value="ECO:0000318"/>
    <property type="project" value="GO_Central"/>
</dbReference>
<evidence type="ECO:0000313" key="7">
    <source>
        <dbReference type="EMBL" id="EAN77310.1"/>
    </source>
</evidence>
<keyword evidence="8" id="KW-1185">Reference proteome</keyword>
<dbReference type="KEGG" id="tbr:Tb09.211.4990"/>
<dbReference type="PROSITE" id="PS51471">
    <property type="entry name" value="FE2OG_OXY"/>
    <property type="match status" value="1"/>
</dbReference>
<dbReference type="OrthoDB" id="288590at2759"/>
<dbReference type="InterPro" id="IPR027443">
    <property type="entry name" value="IPNS-like_sf"/>
</dbReference>
<dbReference type="VEuPathDB" id="TriTrypDB:Tb927.9.14600"/>
<feature type="domain" description="Fe2OG dioxygenase" evidence="6">
    <location>
        <begin position="179"/>
        <end position="283"/>
    </location>
</feature>
<dbReference type="FunCoup" id="Q38D10">
    <property type="interactions" value="3"/>
</dbReference>
<gene>
    <name evidence="7" type="ORF">Tb09.211.4990</name>
</gene>
<evidence type="ECO:0000259" key="6">
    <source>
        <dbReference type="PROSITE" id="PS51471"/>
    </source>
</evidence>
<dbReference type="RefSeq" id="XP_827640.1">
    <property type="nucleotide sequence ID" value="XM_822547.1"/>
</dbReference>
<evidence type="ECO:0000313" key="8">
    <source>
        <dbReference type="Proteomes" id="UP000008524"/>
    </source>
</evidence>
<dbReference type="FunFam" id="2.60.120.330:FF:000006">
    <property type="entry name" value="2-oxoglutarate-Fe(II) type oxidoreductase hxnY"/>
    <property type="match status" value="1"/>
</dbReference>
<dbReference type="PRINTS" id="PR00682">
    <property type="entry name" value="IPNSYNTHASE"/>
</dbReference>
<dbReference type="PANTHER" id="PTHR10209">
    <property type="entry name" value="OXIDOREDUCTASE, 2OG-FE II OXYGENASE FAMILY PROTEIN"/>
    <property type="match status" value="1"/>
</dbReference>
<keyword evidence="2 5" id="KW-0479">Metal-binding</keyword>
<evidence type="ECO:0000256" key="1">
    <source>
        <dbReference type="ARBA" id="ARBA00008056"/>
    </source>
</evidence>
<dbReference type="EMBL" id="CM000207">
    <property type="protein sequence ID" value="EAN77310.1"/>
    <property type="molecule type" value="Genomic_DNA"/>
</dbReference>
<dbReference type="AlphaFoldDB" id="Q38D10"/>
<dbReference type="SUPFAM" id="SSF51197">
    <property type="entry name" value="Clavaminate synthase-like"/>
    <property type="match status" value="1"/>
</dbReference>
<dbReference type="OMA" id="ARETGFF"/>
<dbReference type="GO" id="GO:0046872">
    <property type="term" value="F:metal ion binding"/>
    <property type="evidence" value="ECO:0007669"/>
    <property type="project" value="UniProtKB-KW"/>
</dbReference>
<dbReference type="PaxDb" id="5691-EAN77310"/>
<dbReference type="Pfam" id="PF14226">
    <property type="entry name" value="DIOX_N"/>
    <property type="match status" value="1"/>
</dbReference>
<reference evidence="7 8" key="2">
    <citation type="journal article" date="2005" name="Science">
        <title>The genome of the African trypanosome Trypanosoma brucei.</title>
        <authorList>
            <person name="Berriman M."/>
            <person name="Ghedin E."/>
            <person name="Hertz-Fowler C."/>
            <person name="Blandin G."/>
            <person name="Renauld H."/>
            <person name="Bartholomeu D.C."/>
            <person name="Lennard N.J."/>
            <person name="Caler E."/>
            <person name="Hamlin N.E."/>
            <person name="Haas B."/>
            <person name="Bohme U."/>
            <person name="Hannick L."/>
            <person name="Aslett M.A."/>
            <person name="Shallom J."/>
            <person name="Marcello L."/>
            <person name="Hou L."/>
            <person name="Wickstead B."/>
            <person name="Alsmark U.C."/>
            <person name="Arrowsmith C."/>
            <person name="Atkin R.J."/>
            <person name="Barron A.J."/>
            <person name="Bringaud F."/>
            <person name="Brooks K."/>
            <person name="Carrington M."/>
            <person name="Cherevach I."/>
            <person name="Chillingworth T.J."/>
            <person name="Churcher C."/>
            <person name="Clark L.N."/>
            <person name="Corton C.H."/>
            <person name="Cronin A."/>
            <person name="Davies R.M."/>
            <person name="Doggett J."/>
            <person name="Djikeng A."/>
            <person name="Feldblyum T."/>
            <person name="Field M.C."/>
            <person name="Fraser A."/>
            <person name="Goodhead I."/>
            <person name="Hance Z."/>
            <person name="Harper D."/>
            <person name="Harris B.R."/>
            <person name="Hauser H."/>
            <person name="Hostetler J."/>
            <person name="Ivens A."/>
            <person name="Jagels K."/>
            <person name="Johnson D."/>
            <person name="Johnson J."/>
            <person name="Jones K."/>
            <person name="Kerhornou A.X."/>
            <person name="Koo H."/>
            <person name="Larke N."/>
            <person name="Landfear S."/>
            <person name="Larkin C."/>
            <person name="Leech V."/>
            <person name="Line A."/>
            <person name="Lord A."/>
            <person name="Macleod A."/>
            <person name="Mooney P.J."/>
            <person name="Moule S."/>
            <person name="Martin D.M."/>
            <person name="Morgan G.W."/>
            <person name="Mungall K."/>
            <person name="Norbertczak H."/>
            <person name="Ormond D."/>
            <person name="Pai G."/>
            <person name="Peacock C.S."/>
            <person name="Peterson J."/>
            <person name="Quail M.A."/>
            <person name="Rabbinowitsch E."/>
            <person name="Rajandream M.A."/>
            <person name="Reitter C."/>
            <person name="Salzberg S.L."/>
            <person name="Sanders M."/>
            <person name="Schobel S."/>
            <person name="Sharp S."/>
            <person name="Simmonds M."/>
            <person name="Simpson A.J."/>
            <person name="Tallon L."/>
            <person name="Turner C.M."/>
            <person name="Tait A."/>
            <person name="Tivey A.R."/>
            <person name="Van Aken S."/>
            <person name="Walker D."/>
            <person name="Wanless D."/>
            <person name="Wang S."/>
            <person name="White B."/>
            <person name="White O."/>
            <person name="Whitehead S."/>
            <person name="Woodward J."/>
            <person name="Wortman J."/>
            <person name="Adams M.D."/>
            <person name="Embley T.M."/>
            <person name="Gull K."/>
            <person name="Ullu E."/>
            <person name="Barry J.D."/>
            <person name="Fairlamb A.H."/>
            <person name="Opperdoes F."/>
            <person name="Barrell B.G."/>
            <person name="Donelson J.E."/>
            <person name="Hall N."/>
            <person name="Fraser C.M."/>
            <person name="Melville S.E."/>
            <person name="El-Sayed N.M."/>
        </authorList>
    </citation>
    <scope>NUCLEOTIDE SEQUENCE [LARGE SCALE GENOMIC DNA]</scope>
    <source>
        <strain evidence="7 8">927/4 GUTat10.1</strain>
    </source>
</reference>
<dbReference type="GO" id="GO:0005737">
    <property type="term" value="C:cytoplasm"/>
    <property type="evidence" value="ECO:0006056"/>
    <property type="project" value="Others"/>
</dbReference>
<name>Q38D10_TRYB2</name>
<dbReference type="Proteomes" id="UP000008524">
    <property type="component" value="Chromosome 9"/>
</dbReference>
<dbReference type="Gene3D" id="2.60.120.330">
    <property type="entry name" value="B-lactam Antibiotic, Isopenicillin N Synthase, Chain"/>
    <property type="match status" value="1"/>
</dbReference>
<dbReference type="InterPro" id="IPR026992">
    <property type="entry name" value="DIOX_N"/>
</dbReference>
<dbReference type="InParanoid" id="Q38D10"/>
<dbReference type="PANTHER" id="PTHR10209:SF867">
    <property type="entry name" value="2-OXOGLUTARATE (2OG) AND FE(II)-DEPENDENT OXYGENASE SUPERFAMILY PROTEIN"/>
    <property type="match status" value="1"/>
</dbReference>
<dbReference type="InterPro" id="IPR005123">
    <property type="entry name" value="Oxoglu/Fe-dep_dioxygenase_dom"/>
</dbReference>
<dbReference type="GeneID" id="3661150"/>
<evidence type="ECO:0000256" key="3">
    <source>
        <dbReference type="ARBA" id="ARBA00023002"/>
    </source>
</evidence>
<reference evidence="7 8" key="1">
    <citation type="journal article" date="2005" name="Science">
        <title>Comparative genomics of trypanosomatid parasitic protozoa.</title>
        <authorList>
            <person name="El-Sayed N.M."/>
            <person name="Myler P.J."/>
            <person name="Blandin G."/>
            <person name="Berriman M."/>
            <person name="Crabtree J."/>
            <person name="Aggarwal G."/>
            <person name="Caler E."/>
            <person name="Renauld H."/>
            <person name="Worthey E.A."/>
            <person name="Hertz-Fowler C."/>
            <person name="Ghedin E."/>
            <person name="Peacock C."/>
            <person name="Bartholomeu D.C."/>
            <person name="Haas B.J."/>
            <person name="Tran A.N."/>
            <person name="Wortman J.R."/>
            <person name="Alsmark U.C."/>
            <person name="Angiuoli S."/>
            <person name="Anupama A."/>
            <person name="Badger J."/>
            <person name="Bringaud F."/>
            <person name="Cadag E."/>
            <person name="Carlton J.M."/>
            <person name="Cerqueira G.C."/>
            <person name="Creasy T."/>
            <person name="Delcher A.L."/>
            <person name="Djikeng A."/>
            <person name="Embley T.M."/>
            <person name="Hauser C."/>
            <person name="Ivens A.C."/>
            <person name="Kummerfeld S.K."/>
            <person name="Pereira-Leal J.B."/>
            <person name="Nilsson D."/>
            <person name="Peterson J."/>
            <person name="Salzberg S.L."/>
            <person name="Shallom J."/>
            <person name="Silva J.C."/>
            <person name="Sundaram J."/>
            <person name="Westenberger S."/>
            <person name="White O."/>
            <person name="Melville S.E."/>
            <person name="Donelson J.E."/>
            <person name="Andersson B."/>
            <person name="Stuart K.D."/>
            <person name="Hall N."/>
        </authorList>
    </citation>
    <scope>NUCLEOTIDE SEQUENCE [LARGE SCALE GENOMIC DNA]</scope>
    <source>
        <strain evidence="7 8">927/4 GUTat10.1</strain>
    </source>
</reference>
<evidence type="ECO:0000256" key="2">
    <source>
        <dbReference type="ARBA" id="ARBA00022723"/>
    </source>
</evidence>
<dbReference type="eggNOG" id="KOG0143">
    <property type="taxonomic scope" value="Eukaryota"/>
</dbReference>
<keyword evidence="4 5" id="KW-0408">Iron</keyword>
<proteinExistence type="inferred from homology"/>
<evidence type="ECO:0000256" key="5">
    <source>
        <dbReference type="RuleBase" id="RU003682"/>
    </source>
</evidence>
<dbReference type="InterPro" id="IPR044861">
    <property type="entry name" value="IPNS-like_FE2OG_OXY"/>
</dbReference>
<evidence type="ECO:0000256" key="4">
    <source>
        <dbReference type="ARBA" id="ARBA00023004"/>
    </source>
</evidence>
<accession>Q38D10</accession>
<keyword evidence="3 5" id="KW-0560">Oxidoreductase</keyword>
<sequence length="327" mass="37546">MYSATPFMTPRASLPVIDVSPLFGGAEQEIMKVAKQLDHACRTSGFLYVVGHPIKQEQIDRVLQISKTFFSLPMEEKMKIDVKKGFLKYRGYVPFGAEEPEHAKTYSYEAFNMGYHLPLHHPEVMARAPLRGPNVHPTQVPEWVDIMETYFRDMWAFMLVLLRAMARGIGIREDFFDDKFSVPQCELTVKHYPEPKTHANGNTLRMEHSDYGIITILYQDSTGGLQVRNPDDKLVDVPPIEGSFVVNIGDMMEMWTNGRYRSTKHCVVSRGKERYSIPFFCNPNPNALVKCLDNCYSDTNPPKYPPVKASDWLLKRLADLYSYKSKM</sequence>
<dbReference type="STRING" id="185431.Q38D10"/>
<protein>
    <submittedName>
        <fullName evidence="7">Iron/ascorbate oxidoreductase family protein, putative</fullName>
    </submittedName>
</protein>
<dbReference type="GO" id="GO:0016491">
    <property type="term" value="F:oxidoreductase activity"/>
    <property type="evidence" value="ECO:0000255"/>
    <property type="project" value="GeneDB"/>
</dbReference>
<organism evidence="7 8">
    <name type="scientific">Trypanosoma brucei brucei (strain 927/4 GUTat10.1)</name>
    <dbReference type="NCBI Taxonomy" id="185431"/>
    <lineage>
        <taxon>Eukaryota</taxon>
        <taxon>Discoba</taxon>
        <taxon>Euglenozoa</taxon>
        <taxon>Kinetoplastea</taxon>
        <taxon>Metakinetoplastina</taxon>
        <taxon>Trypanosomatida</taxon>
        <taxon>Trypanosomatidae</taxon>
        <taxon>Trypanosoma</taxon>
    </lineage>
</organism>
<dbReference type="Pfam" id="PF03171">
    <property type="entry name" value="2OG-FeII_Oxy"/>
    <property type="match status" value="1"/>
</dbReference>
<comment type="similarity">
    <text evidence="1 5">Belongs to the iron/ascorbate-dependent oxidoreductase family.</text>
</comment>